<feature type="region of interest" description="Disordered" evidence="1">
    <location>
        <begin position="21"/>
        <end position="41"/>
    </location>
</feature>
<accession>A0A0L1LTZ1</accession>
<reference evidence="2 3" key="1">
    <citation type="submission" date="2015-06" db="EMBL/GenBank/DDBJ databases">
        <authorList>
            <person name="Hoefler B.C."/>
            <person name="Straight P.D."/>
        </authorList>
    </citation>
    <scope>NUCLEOTIDE SEQUENCE [LARGE SCALE GENOMIC DNA]</scope>
    <source>
        <strain evidence="2 3">Riq4</strain>
    </source>
</reference>
<dbReference type="EMBL" id="LFQK01000060">
    <property type="protein sequence ID" value="KNH19652.1"/>
    <property type="molecule type" value="Genomic_DNA"/>
</dbReference>
<feature type="compositionally biased region" description="Low complexity" evidence="1">
    <location>
        <begin position="26"/>
        <end position="37"/>
    </location>
</feature>
<feature type="region of interest" description="Disordered" evidence="1">
    <location>
        <begin position="69"/>
        <end position="101"/>
    </location>
</feature>
<evidence type="ECO:0000256" key="1">
    <source>
        <dbReference type="SAM" id="MobiDB-lite"/>
    </source>
</evidence>
<proteinExistence type="predicted"/>
<protein>
    <submittedName>
        <fullName evidence="2">Uncharacterized protein</fullName>
    </submittedName>
</protein>
<dbReference type="Proteomes" id="UP000036955">
    <property type="component" value="Unassembled WGS sequence"/>
</dbReference>
<name>A0A0L1LTZ1_PSESX</name>
<evidence type="ECO:0000313" key="2">
    <source>
        <dbReference type="EMBL" id="KNH19652.1"/>
    </source>
</evidence>
<dbReference type="AlphaFoldDB" id="A0A0L1LTZ1"/>
<feature type="non-terminal residue" evidence="2">
    <location>
        <position position="131"/>
    </location>
</feature>
<sequence>MLDQSQVALNAVEQRLALLEVSGVKTPETTEPAASEPAPSPEIILEQAPVAAPELIWELPPELEPITAAAAEASRPPPADAWKPEPVAREPQQPTAPRGPNFIERAISGARNWLFGGNTVLRVGVVLLFLG</sequence>
<comment type="caution">
    <text evidence="2">The sequence shown here is derived from an EMBL/GenBank/DDBJ whole genome shotgun (WGS) entry which is preliminary data.</text>
</comment>
<evidence type="ECO:0000313" key="3">
    <source>
        <dbReference type="Proteomes" id="UP000036955"/>
    </source>
</evidence>
<gene>
    <name evidence="2" type="ORF">ACS77_25495</name>
</gene>
<organism evidence="2 3">
    <name type="scientific">Pseudomonas syringae</name>
    <dbReference type="NCBI Taxonomy" id="317"/>
    <lineage>
        <taxon>Bacteria</taxon>
        <taxon>Pseudomonadati</taxon>
        <taxon>Pseudomonadota</taxon>
        <taxon>Gammaproteobacteria</taxon>
        <taxon>Pseudomonadales</taxon>
        <taxon>Pseudomonadaceae</taxon>
        <taxon>Pseudomonas</taxon>
    </lineage>
</organism>